<proteinExistence type="predicted"/>
<dbReference type="NCBIfam" id="TIGR00277">
    <property type="entry name" value="HDIG"/>
    <property type="match status" value="1"/>
</dbReference>
<dbReference type="InterPro" id="IPR006674">
    <property type="entry name" value="HD_domain"/>
</dbReference>
<evidence type="ECO:0000313" key="2">
    <source>
        <dbReference type="EMBL" id="SJZ57018.1"/>
    </source>
</evidence>
<name>A0A1T4LR80_9FIRM</name>
<dbReference type="InterPro" id="IPR003607">
    <property type="entry name" value="HD/PDEase_dom"/>
</dbReference>
<evidence type="ECO:0000259" key="1">
    <source>
        <dbReference type="Pfam" id="PF01966"/>
    </source>
</evidence>
<protein>
    <submittedName>
        <fullName evidence="2">HDIG domain-containing protein</fullName>
    </submittedName>
</protein>
<keyword evidence="3" id="KW-1185">Reference proteome</keyword>
<dbReference type="CDD" id="cd00077">
    <property type="entry name" value="HDc"/>
    <property type="match status" value="1"/>
</dbReference>
<dbReference type="SUPFAM" id="SSF109604">
    <property type="entry name" value="HD-domain/PDEase-like"/>
    <property type="match status" value="1"/>
</dbReference>
<organism evidence="2 3">
    <name type="scientific">Carboxydocella sporoproducens DSM 16521</name>
    <dbReference type="NCBI Taxonomy" id="1121270"/>
    <lineage>
        <taxon>Bacteria</taxon>
        <taxon>Bacillati</taxon>
        <taxon>Bacillota</taxon>
        <taxon>Clostridia</taxon>
        <taxon>Eubacteriales</taxon>
        <taxon>Clostridiales Family XVI. Incertae Sedis</taxon>
        <taxon>Carboxydocella</taxon>
    </lineage>
</organism>
<gene>
    <name evidence="2" type="ORF">SAMN02745885_00255</name>
</gene>
<dbReference type="InterPro" id="IPR006675">
    <property type="entry name" value="HDIG_dom"/>
</dbReference>
<dbReference type="AlphaFoldDB" id="A0A1T4LR80"/>
<dbReference type="EMBL" id="FUXM01000002">
    <property type="protein sequence ID" value="SJZ57018.1"/>
    <property type="molecule type" value="Genomic_DNA"/>
</dbReference>
<evidence type="ECO:0000313" key="3">
    <source>
        <dbReference type="Proteomes" id="UP000189933"/>
    </source>
</evidence>
<accession>A0A1T4LR80</accession>
<feature type="domain" description="HD" evidence="1">
    <location>
        <begin position="45"/>
        <end position="179"/>
    </location>
</feature>
<reference evidence="3" key="1">
    <citation type="submission" date="2017-02" db="EMBL/GenBank/DDBJ databases">
        <authorList>
            <person name="Varghese N."/>
            <person name="Submissions S."/>
        </authorList>
    </citation>
    <scope>NUCLEOTIDE SEQUENCE [LARGE SCALE GENOMIC DNA]</scope>
    <source>
        <strain evidence="3">DSM 16521</strain>
    </source>
</reference>
<dbReference type="Gene3D" id="1.10.3210.10">
    <property type="entry name" value="Hypothetical protein af1432"/>
    <property type="match status" value="1"/>
</dbReference>
<sequence length="180" mass="21505">MLRRFKQFFWAIFSKMTDKDREYVNSYLNLMEQTLFYHLDPITQKHCVRVARTCEKLFDRLDSEQQSRLNREALIKGALLHDIGKVSFQISLLERVIMVMVNALFPGLVKKYAYLDYRSPLSWWHRMCHSYLYHGEIGWNVARTINTIDSITLQLIRHHHSQEHKIPAEIEILRLADNLN</sequence>
<dbReference type="Pfam" id="PF01966">
    <property type="entry name" value="HD"/>
    <property type="match status" value="1"/>
</dbReference>
<dbReference type="Proteomes" id="UP000189933">
    <property type="component" value="Unassembled WGS sequence"/>
</dbReference>